<dbReference type="Gene3D" id="2.120.10.30">
    <property type="entry name" value="TolB, C-terminal domain"/>
    <property type="match status" value="1"/>
</dbReference>
<dbReference type="SUPFAM" id="SSF63829">
    <property type="entry name" value="Calcium-dependent phosphotriesterase"/>
    <property type="match status" value="1"/>
</dbReference>
<gene>
    <name evidence="1" type="ORF">AABB81_07620</name>
</gene>
<protein>
    <submittedName>
        <fullName evidence="1">Uncharacterized protein</fullName>
    </submittedName>
</protein>
<dbReference type="EMBL" id="JBCDNA010000002">
    <property type="protein sequence ID" value="MEL4455759.1"/>
    <property type="molecule type" value="Genomic_DNA"/>
</dbReference>
<accession>A0ABU9L274</accession>
<dbReference type="PANTHER" id="PTHR11799">
    <property type="entry name" value="PARAOXONASE"/>
    <property type="match status" value="1"/>
</dbReference>
<dbReference type="InterPro" id="IPR011042">
    <property type="entry name" value="6-blade_b-propeller_TolB-like"/>
</dbReference>
<keyword evidence="2" id="KW-1185">Reference proteome</keyword>
<evidence type="ECO:0000313" key="2">
    <source>
        <dbReference type="Proteomes" id="UP001474120"/>
    </source>
</evidence>
<dbReference type="PANTHER" id="PTHR11799:SF12">
    <property type="entry name" value="PARAOXONASE-RELATED"/>
    <property type="match status" value="1"/>
</dbReference>
<organism evidence="1 2">
    <name type="scientific">Lutimonas vermicola</name>
    <dbReference type="NCBI Taxonomy" id="414288"/>
    <lineage>
        <taxon>Bacteria</taxon>
        <taxon>Pseudomonadati</taxon>
        <taxon>Bacteroidota</taxon>
        <taxon>Flavobacteriia</taxon>
        <taxon>Flavobacteriales</taxon>
        <taxon>Flavobacteriaceae</taxon>
        <taxon>Lutimonas</taxon>
    </lineage>
</organism>
<evidence type="ECO:0000313" key="1">
    <source>
        <dbReference type="EMBL" id="MEL4455759.1"/>
    </source>
</evidence>
<reference evidence="1 2" key="1">
    <citation type="submission" date="2024-04" db="EMBL/GenBank/DDBJ databases">
        <title>whole genome sequencing of Lutimonas vermicola strain IMCC1616.</title>
        <authorList>
            <person name="Bae S.S."/>
        </authorList>
    </citation>
    <scope>NUCLEOTIDE SEQUENCE [LARGE SCALE GENOMIC DNA]</scope>
    <source>
        <strain evidence="1 2">IMCC1616</strain>
    </source>
</reference>
<dbReference type="Proteomes" id="UP001474120">
    <property type="component" value="Unassembled WGS sequence"/>
</dbReference>
<sequence length="361" mass="39901">MRNDAQKITVEDWLKKANVKWIVGVYNVEDFLLLPDTHWIIGSGLNVYAAGFKDQVLTQQYLHLFDADAETGRRIMPDEITIKADLDTYPGSTPPDWSTFGPHGLDLSNREGDIVKLFVINHGGRDAVEIFEINVAGSEPKLTWVGNLNVPEDGWPDAVCWLPDTGGVIVSAMSDPRDPIGQTKRQLSGKPVGWLKEWNPETNKWTKLPGTESLSSPNGITTNKDGSKIWVNESTGACVTRINRGASDPGLIRVPLPGAPDNLRWSADGKFIYACVHTLDGASFEYEQLASAKWGTPIHTPFAVFKVDPETLDTTTFMPAGKYGPLGATCSVIEYKNRVWLGSCMSDRMGVFDNIRDQYQD</sequence>
<dbReference type="RefSeq" id="WP_342159711.1">
    <property type="nucleotide sequence ID" value="NZ_JBCDNA010000002.1"/>
</dbReference>
<proteinExistence type="predicted"/>
<name>A0ABU9L274_9FLAO</name>
<comment type="caution">
    <text evidence="1">The sequence shown here is derived from an EMBL/GenBank/DDBJ whole genome shotgun (WGS) entry which is preliminary data.</text>
</comment>
<dbReference type="InterPro" id="IPR051288">
    <property type="entry name" value="Serum_paraoxonase/arylesterase"/>
</dbReference>